<sequence length="72" mass="8187">MSTSIVKRLSLESSVPANRKDEEESSTNVFMFFRRGLKPLSRICYLQNINIMGHKISTPANRATYIVTLLNP</sequence>
<proteinExistence type="predicted"/>
<evidence type="ECO:0000313" key="1">
    <source>
        <dbReference type="EMBL" id="KAH7644779.1"/>
    </source>
</evidence>
<name>A0A9D4P6Y3_DERFA</name>
<dbReference type="AlphaFoldDB" id="A0A9D4P6Y3"/>
<reference evidence="1" key="1">
    <citation type="submission" date="2020-06" db="EMBL/GenBank/DDBJ databases">
        <authorList>
            <person name="Ji K."/>
            <person name="Li J."/>
        </authorList>
    </citation>
    <scope>NUCLEOTIDE SEQUENCE</scope>
    <source>
        <strain evidence="1">JKM2019</strain>
        <tissue evidence="1">Whole body</tissue>
    </source>
</reference>
<dbReference type="Proteomes" id="UP000828236">
    <property type="component" value="Unassembled WGS sequence"/>
</dbReference>
<dbReference type="EMBL" id="SDOV01000001">
    <property type="protein sequence ID" value="KAH7644779.1"/>
    <property type="molecule type" value="Genomic_DNA"/>
</dbReference>
<protein>
    <submittedName>
        <fullName evidence="1">Uncharacterized protein</fullName>
    </submittedName>
</protein>
<organism evidence="1">
    <name type="scientific">Dermatophagoides farinae</name>
    <name type="common">American house dust mite</name>
    <dbReference type="NCBI Taxonomy" id="6954"/>
    <lineage>
        <taxon>Eukaryota</taxon>
        <taxon>Metazoa</taxon>
        <taxon>Ecdysozoa</taxon>
        <taxon>Arthropoda</taxon>
        <taxon>Chelicerata</taxon>
        <taxon>Arachnida</taxon>
        <taxon>Acari</taxon>
        <taxon>Acariformes</taxon>
        <taxon>Sarcoptiformes</taxon>
        <taxon>Astigmata</taxon>
        <taxon>Psoroptidia</taxon>
        <taxon>Analgoidea</taxon>
        <taxon>Pyroglyphidae</taxon>
        <taxon>Dermatophagoidinae</taxon>
        <taxon>Dermatophagoides</taxon>
    </lineage>
</organism>
<comment type="caution">
    <text evidence="1">The sequence shown here is derived from an EMBL/GenBank/DDBJ whole genome shotgun (WGS) entry which is preliminary data.</text>
</comment>
<accession>A0A9D4P6Y3</accession>
<reference evidence="1" key="2">
    <citation type="journal article" date="2021" name="World Allergy Organ. J.">
        <title>Chromosome-level assembly of Dermatophagoides farinae genome and transcriptome reveals two novel allergens Der f 37 and Der f 39.</title>
        <authorList>
            <person name="Chen J."/>
            <person name="Cai Z."/>
            <person name="Fan D."/>
            <person name="Hu J."/>
            <person name="Hou Y."/>
            <person name="He Y."/>
            <person name="Zhang Z."/>
            <person name="Zhao Z."/>
            <person name="Gao P."/>
            <person name="Hu W."/>
            <person name="Sun J."/>
            <person name="Li J."/>
            <person name="Ji K."/>
        </authorList>
    </citation>
    <scope>NUCLEOTIDE SEQUENCE</scope>
    <source>
        <strain evidence="1">JKM2019</strain>
    </source>
</reference>
<gene>
    <name evidence="1" type="ORF">HUG17_0317</name>
</gene>